<accession>A0AAU7M845</accession>
<sequence length="154" mass="16096">MQFLGYSGWQLLTQLPTLLMLVVGLVLALTHRRLPRGPRGLLLAGIAVLLLGALLNLGWVLALPRVVQNGGAAQLTRLNLIVGPLLALLHPLGLGLVVAAALTGRTSPPTPPAPQWRGWQPGTGEPAAQQWAGPGLTRPESPDPAPPARSVDHG</sequence>
<dbReference type="RefSeq" id="WP_350933344.1">
    <property type="nucleotide sequence ID" value="NZ_CP157762.1"/>
</dbReference>
<evidence type="ECO:0000256" key="1">
    <source>
        <dbReference type="SAM" id="MobiDB-lite"/>
    </source>
</evidence>
<reference evidence="3" key="1">
    <citation type="submission" date="2024-01" db="EMBL/GenBank/DDBJ databases">
        <title>The genome sequence of Micromonospora mangrovi CCTCC AA 2012012.</title>
        <authorList>
            <person name="Gao J."/>
        </authorList>
    </citation>
    <scope>NUCLEOTIDE SEQUENCE</scope>
    <source>
        <strain evidence="3">CCTCC AA 2012012</strain>
    </source>
</reference>
<name>A0AAU7M845_9ACTN</name>
<evidence type="ECO:0000313" key="4">
    <source>
        <dbReference type="EMBL" id="XCH74362.1"/>
    </source>
</evidence>
<dbReference type="EMBL" id="CP159342">
    <property type="protein sequence ID" value="XCH74362.1"/>
    <property type="molecule type" value="Genomic_DNA"/>
</dbReference>
<feature type="region of interest" description="Disordered" evidence="1">
    <location>
        <begin position="107"/>
        <end position="154"/>
    </location>
</feature>
<reference evidence="4" key="2">
    <citation type="submission" date="2024-06" db="EMBL/GenBank/DDBJ databases">
        <title>Micromonospora mangrovi CCTCC AA 2012012 genome sequences.</title>
        <authorList>
            <person name="Gao J."/>
        </authorList>
    </citation>
    <scope>NUCLEOTIDE SEQUENCE</scope>
    <source>
        <strain evidence="4">CCTCC AA 2012012</strain>
    </source>
</reference>
<evidence type="ECO:0000256" key="2">
    <source>
        <dbReference type="SAM" id="Phobius"/>
    </source>
</evidence>
<proteinExistence type="predicted"/>
<feature type="transmembrane region" description="Helical" evidence="2">
    <location>
        <begin position="81"/>
        <end position="102"/>
    </location>
</feature>
<evidence type="ECO:0000313" key="3">
    <source>
        <dbReference type="EMBL" id="XBP93663.1"/>
    </source>
</evidence>
<feature type="transmembrane region" description="Helical" evidence="2">
    <location>
        <begin position="41"/>
        <end position="61"/>
    </location>
</feature>
<feature type="transmembrane region" description="Helical" evidence="2">
    <location>
        <begin position="6"/>
        <end position="29"/>
    </location>
</feature>
<keyword evidence="2" id="KW-0812">Transmembrane</keyword>
<dbReference type="AlphaFoldDB" id="A0AAU7M845"/>
<organism evidence="3">
    <name type="scientific">Micromonospora sp. CCTCC AA 2012012</name>
    <dbReference type="NCBI Taxonomy" id="3111921"/>
    <lineage>
        <taxon>Bacteria</taxon>
        <taxon>Bacillati</taxon>
        <taxon>Actinomycetota</taxon>
        <taxon>Actinomycetes</taxon>
        <taxon>Micromonosporales</taxon>
        <taxon>Micromonosporaceae</taxon>
        <taxon>Micromonospora</taxon>
    </lineage>
</organism>
<keyword evidence="2" id="KW-1133">Transmembrane helix</keyword>
<protein>
    <submittedName>
        <fullName evidence="3">Uncharacterized protein</fullName>
    </submittedName>
</protein>
<dbReference type="EMBL" id="CP157762">
    <property type="protein sequence ID" value="XBP93663.1"/>
    <property type="molecule type" value="Genomic_DNA"/>
</dbReference>
<gene>
    <name evidence="4" type="ORF">ABUL08_29590</name>
    <name evidence="3" type="ORF">VK199_29500</name>
</gene>
<keyword evidence="2" id="KW-0472">Membrane</keyword>